<evidence type="ECO:0000256" key="4">
    <source>
        <dbReference type="ARBA" id="ARBA00022833"/>
    </source>
</evidence>
<evidence type="ECO:0000256" key="10">
    <source>
        <dbReference type="SAM" id="Phobius"/>
    </source>
</evidence>
<dbReference type="PANTHER" id="PTHR12374:SF20">
    <property type="entry name" value="TRANSCRIPTIONAL ADAPTER 2-ALPHA"/>
    <property type="match status" value="1"/>
</dbReference>
<dbReference type="InterPro" id="IPR001005">
    <property type="entry name" value="SANT/Myb"/>
</dbReference>
<keyword evidence="5" id="KW-0805">Transcription regulation</keyword>
<keyword evidence="6" id="KW-0804">Transcription</keyword>
<evidence type="ECO:0000256" key="9">
    <source>
        <dbReference type="SAM" id="MobiDB-lite"/>
    </source>
</evidence>
<name>A0A8F2VZX0_CANAR</name>
<dbReference type="Gene3D" id="1.10.10.10">
    <property type="entry name" value="Winged helix-like DNA-binding domain superfamily/Winged helix DNA-binding domain"/>
    <property type="match status" value="1"/>
</dbReference>
<dbReference type="InterPro" id="IPR055141">
    <property type="entry name" value="TADA2A_B-like_dom"/>
</dbReference>
<evidence type="ECO:0000256" key="1">
    <source>
        <dbReference type="ARBA" id="ARBA00004123"/>
    </source>
</evidence>
<dbReference type="Pfam" id="PF22941">
    <property type="entry name" value="TADA2A-like_3rd"/>
    <property type="match status" value="1"/>
</dbReference>
<dbReference type="PROSITE" id="PS51293">
    <property type="entry name" value="SANT"/>
    <property type="match status" value="1"/>
</dbReference>
<evidence type="ECO:0000256" key="7">
    <source>
        <dbReference type="ARBA" id="ARBA00023242"/>
    </source>
</evidence>
<evidence type="ECO:0000313" key="15">
    <source>
        <dbReference type="EMBL" id="QWW23118.1"/>
    </source>
</evidence>
<gene>
    <name evidence="15" type="ORF">CA7LBN_001919</name>
</gene>
<dbReference type="GO" id="GO:0003682">
    <property type="term" value="F:chromatin binding"/>
    <property type="evidence" value="ECO:0007669"/>
    <property type="project" value="TreeGrafter"/>
</dbReference>
<feature type="domain" description="SWIRM" evidence="13">
    <location>
        <begin position="353"/>
        <end position="449"/>
    </location>
</feature>
<keyword evidence="10" id="KW-1133">Transmembrane helix</keyword>
<keyword evidence="3 8" id="KW-0863">Zinc-finger</keyword>
<dbReference type="Pfam" id="PF04433">
    <property type="entry name" value="SWIRM"/>
    <property type="match status" value="1"/>
</dbReference>
<dbReference type="InterPro" id="IPR009057">
    <property type="entry name" value="Homeodomain-like_sf"/>
</dbReference>
<reference evidence="15" key="1">
    <citation type="submission" date="2021-06" db="EMBL/GenBank/DDBJ databases">
        <title>Candida auris outbreak in lebanese hospital.</title>
        <authorList>
            <person name="Finianos M."/>
        </authorList>
    </citation>
    <scope>NUCLEOTIDE SEQUENCE</scope>
    <source>
        <strain evidence="15">CA7LBN</strain>
    </source>
</reference>
<organism evidence="15">
    <name type="scientific">Candidozyma auris</name>
    <name type="common">Yeast</name>
    <name type="synonym">Candida auris</name>
    <dbReference type="NCBI Taxonomy" id="498019"/>
    <lineage>
        <taxon>Eukaryota</taxon>
        <taxon>Fungi</taxon>
        <taxon>Dikarya</taxon>
        <taxon>Ascomycota</taxon>
        <taxon>Saccharomycotina</taxon>
        <taxon>Pichiomycetes</taxon>
        <taxon>Metschnikowiaceae</taxon>
        <taxon>Candidozyma</taxon>
    </lineage>
</organism>
<dbReference type="InterPro" id="IPR000433">
    <property type="entry name" value="Znf_ZZ"/>
</dbReference>
<dbReference type="FunFam" id="1.10.10.10:FF:000087">
    <property type="entry name" value="Transcriptional adapter 2"/>
    <property type="match status" value="1"/>
</dbReference>
<dbReference type="FunFam" id="3.30.60.90:FF:000008">
    <property type="entry name" value="Transcriptional adapter 2"/>
    <property type="match status" value="1"/>
</dbReference>
<evidence type="ECO:0000259" key="11">
    <source>
        <dbReference type="PROSITE" id="PS50090"/>
    </source>
</evidence>
<keyword evidence="10" id="KW-0472">Membrane</keyword>
<evidence type="ECO:0000256" key="3">
    <source>
        <dbReference type="ARBA" id="ARBA00022771"/>
    </source>
</evidence>
<keyword evidence="2" id="KW-0479">Metal-binding</keyword>
<dbReference type="Pfam" id="PF00249">
    <property type="entry name" value="Myb_DNA-binding"/>
    <property type="match status" value="1"/>
</dbReference>
<dbReference type="Proteomes" id="UP000825438">
    <property type="component" value="Chromosome II"/>
</dbReference>
<dbReference type="GO" id="GO:0003713">
    <property type="term" value="F:transcription coactivator activity"/>
    <property type="evidence" value="ECO:0007669"/>
    <property type="project" value="TreeGrafter"/>
</dbReference>
<dbReference type="Gene3D" id="3.30.60.90">
    <property type="match status" value="1"/>
</dbReference>
<dbReference type="GO" id="GO:0006357">
    <property type="term" value="P:regulation of transcription by RNA polymerase II"/>
    <property type="evidence" value="ECO:0007669"/>
    <property type="project" value="TreeGrafter"/>
</dbReference>
<evidence type="ECO:0000256" key="6">
    <source>
        <dbReference type="ARBA" id="ARBA00023163"/>
    </source>
</evidence>
<evidence type="ECO:0000256" key="2">
    <source>
        <dbReference type="ARBA" id="ARBA00022723"/>
    </source>
</evidence>
<evidence type="ECO:0000256" key="8">
    <source>
        <dbReference type="PROSITE-ProRule" id="PRU00228"/>
    </source>
</evidence>
<dbReference type="FunFam" id="1.10.10.60:FF:000115">
    <property type="entry name" value="Transcriptional adapter 2"/>
    <property type="match status" value="1"/>
</dbReference>
<dbReference type="SUPFAM" id="SSF46689">
    <property type="entry name" value="Homeodomain-like"/>
    <property type="match status" value="2"/>
</dbReference>
<dbReference type="Gene3D" id="1.10.10.60">
    <property type="entry name" value="Homeodomain-like"/>
    <property type="match status" value="1"/>
</dbReference>
<dbReference type="InterPro" id="IPR036388">
    <property type="entry name" value="WH-like_DNA-bd_sf"/>
</dbReference>
<dbReference type="CDD" id="cd02335">
    <property type="entry name" value="ZZ_ADA2"/>
    <property type="match status" value="1"/>
</dbReference>
<dbReference type="GO" id="GO:0008270">
    <property type="term" value="F:zinc ion binding"/>
    <property type="evidence" value="ECO:0007669"/>
    <property type="project" value="UniProtKB-KW"/>
</dbReference>
<feature type="domain" description="Myb-like" evidence="11">
    <location>
        <begin position="67"/>
        <end position="110"/>
    </location>
</feature>
<protein>
    <recommendedName>
        <fullName evidence="16">Transcriptional adapter 2</fullName>
    </recommendedName>
</protein>
<dbReference type="PROSITE" id="PS01357">
    <property type="entry name" value="ZF_ZZ_1"/>
    <property type="match status" value="1"/>
</dbReference>
<keyword evidence="4" id="KW-0862">Zinc</keyword>
<feature type="region of interest" description="Disordered" evidence="9">
    <location>
        <begin position="336"/>
        <end position="360"/>
    </location>
</feature>
<keyword evidence="10" id="KW-0812">Transmembrane</keyword>
<dbReference type="CDD" id="cd00167">
    <property type="entry name" value="SANT"/>
    <property type="match status" value="1"/>
</dbReference>
<dbReference type="AlphaFoldDB" id="A0A8F2VZX0"/>
<feature type="transmembrane region" description="Helical" evidence="10">
    <location>
        <begin position="672"/>
        <end position="691"/>
    </location>
</feature>
<comment type="subcellular location">
    <subcellularLocation>
        <location evidence="1">Nucleus</location>
    </subcellularLocation>
</comment>
<dbReference type="GO" id="GO:0006338">
    <property type="term" value="P:chromatin remodeling"/>
    <property type="evidence" value="ECO:0007669"/>
    <property type="project" value="TreeGrafter"/>
</dbReference>
<dbReference type="SMART" id="SM00717">
    <property type="entry name" value="SANT"/>
    <property type="match status" value="1"/>
</dbReference>
<proteinExistence type="predicted"/>
<sequence>MDRSKLFHCDVCSSDCTHRIRIKCAICTDYDLCVPCFASGSATLDHKPWHDYQVIEQNTYPIFEETWGADEELLLIQGCETFGLGNWQDIADHIGNRSKEEVAQHYMEIYLDSDEYPLPEMNKDFSHISPHEFLQQRKKRMEERKNMPLPPPRAKPAASVPLCHEIQGYMPGRLEFDHEAENEAEVPIKDMVFDPDDSAGDIELKLTALDIYNSKLTTRAERKRILIANNLLEYRKNISNDKKKSKEEKEYLRKINAFIRVMTPEDFQQFSEDILTELRCRIRIQQLQSWRRNGITTIEDGNRFEKDKLIRQAHYQRMGNGSGLAARNAAAASVVSNGSRKLNTPQPEYKPKINTSNPRAPLDISHATDFDLLSREEKQLCSTLRILPKPYLAIKNQLMKEAIKNNGTLKKKDARQFLKIDVNKASKIYEFFVQMGWCSQAITALADIAPPPSQFYPLNRKGEIPQIQPYTYGQDVFIDCITRNIDNGEHKFDSNDRIVYGAFPVCKETGQPLSFHYGVSEDINCTITFTDELYHLFQLYIHEDSPFSCRIPLSTEANYLESGGAFIPLTFNFRGEIHDAHLDIDQHMNLIIMKPPNNKAEKQTVISAVAWSSGTNATRVIIGEEMTLELAVRWLDNIKPSGSLTKGLNSLPFDDGFYKLHMSSVPISTKTLIFLLIVVALVASSVSCGGYSMKYKKRGYGPVDHESSIAKQD</sequence>
<dbReference type="GO" id="GO:0005634">
    <property type="term" value="C:nucleus"/>
    <property type="evidence" value="ECO:0007669"/>
    <property type="project" value="UniProtKB-SubCell"/>
</dbReference>
<dbReference type="PANTHER" id="PTHR12374">
    <property type="entry name" value="TRANSCRIPTIONAL ADAPTOR 2 ADA2 -RELATED"/>
    <property type="match status" value="1"/>
</dbReference>
<dbReference type="PROSITE" id="PS50090">
    <property type="entry name" value="MYB_LIKE"/>
    <property type="match status" value="1"/>
</dbReference>
<dbReference type="PROSITE" id="PS50135">
    <property type="entry name" value="ZF_ZZ_2"/>
    <property type="match status" value="1"/>
</dbReference>
<dbReference type="InterPro" id="IPR007526">
    <property type="entry name" value="SWIRM"/>
</dbReference>
<feature type="domain" description="ZZ-type" evidence="12">
    <location>
        <begin position="4"/>
        <end position="60"/>
    </location>
</feature>
<dbReference type="InterPro" id="IPR017884">
    <property type="entry name" value="SANT_dom"/>
</dbReference>
<evidence type="ECO:0000256" key="5">
    <source>
        <dbReference type="ARBA" id="ARBA00023015"/>
    </source>
</evidence>
<dbReference type="InterPro" id="IPR043145">
    <property type="entry name" value="Znf_ZZ_sf"/>
</dbReference>
<feature type="domain" description="SANT" evidence="14">
    <location>
        <begin position="62"/>
        <end position="114"/>
    </location>
</feature>
<evidence type="ECO:0000259" key="12">
    <source>
        <dbReference type="PROSITE" id="PS50135"/>
    </source>
</evidence>
<dbReference type="PROSITE" id="PS50934">
    <property type="entry name" value="SWIRM"/>
    <property type="match status" value="1"/>
</dbReference>
<evidence type="ECO:0000259" key="13">
    <source>
        <dbReference type="PROSITE" id="PS50934"/>
    </source>
</evidence>
<dbReference type="SMART" id="SM00291">
    <property type="entry name" value="ZnF_ZZ"/>
    <property type="match status" value="1"/>
</dbReference>
<accession>A0A8F2VZX0</accession>
<dbReference type="SUPFAM" id="SSF57850">
    <property type="entry name" value="RING/U-box"/>
    <property type="match status" value="1"/>
</dbReference>
<dbReference type="GO" id="GO:0070461">
    <property type="term" value="C:SAGA-type complex"/>
    <property type="evidence" value="ECO:0007669"/>
    <property type="project" value="TreeGrafter"/>
</dbReference>
<keyword evidence="7" id="KW-0539">Nucleus</keyword>
<evidence type="ECO:0008006" key="16">
    <source>
        <dbReference type="Google" id="ProtNLM"/>
    </source>
</evidence>
<dbReference type="Pfam" id="PF00569">
    <property type="entry name" value="ZZ"/>
    <property type="match status" value="1"/>
</dbReference>
<evidence type="ECO:0000259" key="14">
    <source>
        <dbReference type="PROSITE" id="PS51293"/>
    </source>
</evidence>
<dbReference type="EMBL" id="CP076750">
    <property type="protein sequence ID" value="QWW23118.1"/>
    <property type="molecule type" value="Genomic_DNA"/>
</dbReference>
<dbReference type="InterPro" id="IPR041983">
    <property type="entry name" value="ADA2-like_ZZ"/>
</dbReference>